<sequence length="127" mass="14573">MSILVSVLRKLIPHSKNKKKEKEVNEAFMIGNHIFITHLFFFFLLFPWYATAQSFFTFSIRFASSSLVASGRNCIVNLIDLALTRERYPVVLLSVSFWGKALCCQFHKVDLIVTLVSPCLIIVVMEK</sequence>
<dbReference type="AlphaFoldDB" id="A0A5N6TTN3"/>
<feature type="transmembrane region" description="Helical" evidence="1">
    <location>
        <begin position="27"/>
        <end position="50"/>
    </location>
</feature>
<dbReference type="EMBL" id="ML742114">
    <property type="protein sequence ID" value="KAE8149735.1"/>
    <property type="molecule type" value="Genomic_DNA"/>
</dbReference>
<proteinExistence type="predicted"/>
<keyword evidence="1" id="KW-1133">Transmembrane helix</keyword>
<keyword evidence="3" id="KW-1185">Reference proteome</keyword>
<gene>
    <name evidence="2" type="ORF">BDV25DRAFT_123009</name>
</gene>
<evidence type="ECO:0000256" key="1">
    <source>
        <dbReference type="SAM" id="Phobius"/>
    </source>
</evidence>
<evidence type="ECO:0000313" key="3">
    <source>
        <dbReference type="Proteomes" id="UP000325780"/>
    </source>
</evidence>
<dbReference type="Proteomes" id="UP000325780">
    <property type="component" value="Unassembled WGS sequence"/>
</dbReference>
<reference evidence="2 3" key="1">
    <citation type="submission" date="2019-04" db="EMBL/GenBank/DDBJ databases">
        <title>Friends and foes A comparative genomics study of 23 Aspergillus species from section Flavi.</title>
        <authorList>
            <consortium name="DOE Joint Genome Institute"/>
            <person name="Kjaerbolling I."/>
            <person name="Vesth T."/>
            <person name="Frisvad J.C."/>
            <person name="Nybo J.L."/>
            <person name="Theobald S."/>
            <person name="Kildgaard S."/>
            <person name="Isbrandt T."/>
            <person name="Kuo A."/>
            <person name="Sato A."/>
            <person name="Lyhne E.K."/>
            <person name="Kogle M.E."/>
            <person name="Wiebenga A."/>
            <person name="Kun R.S."/>
            <person name="Lubbers R.J."/>
            <person name="Makela M.R."/>
            <person name="Barry K."/>
            <person name="Chovatia M."/>
            <person name="Clum A."/>
            <person name="Daum C."/>
            <person name="Haridas S."/>
            <person name="He G."/>
            <person name="LaButti K."/>
            <person name="Lipzen A."/>
            <person name="Mondo S."/>
            <person name="Riley R."/>
            <person name="Salamov A."/>
            <person name="Simmons B.A."/>
            <person name="Magnuson J.K."/>
            <person name="Henrissat B."/>
            <person name="Mortensen U.H."/>
            <person name="Larsen T.O."/>
            <person name="Devries R.P."/>
            <person name="Grigoriev I.V."/>
            <person name="Machida M."/>
            <person name="Baker S.E."/>
            <person name="Andersen M.R."/>
        </authorList>
    </citation>
    <scope>NUCLEOTIDE SEQUENCE [LARGE SCALE GENOMIC DNA]</scope>
    <source>
        <strain evidence="2 3">IBT 18842</strain>
    </source>
</reference>
<name>A0A5N6TTN3_ASPAV</name>
<keyword evidence="1" id="KW-0472">Membrane</keyword>
<protein>
    <submittedName>
        <fullName evidence="2">Uncharacterized protein</fullName>
    </submittedName>
</protein>
<organism evidence="2 3">
    <name type="scientific">Aspergillus avenaceus</name>
    <dbReference type="NCBI Taxonomy" id="36643"/>
    <lineage>
        <taxon>Eukaryota</taxon>
        <taxon>Fungi</taxon>
        <taxon>Dikarya</taxon>
        <taxon>Ascomycota</taxon>
        <taxon>Pezizomycotina</taxon>
        <taxon>Eurotiomycetes</taxon>
        <taxon>Eurotiomycetidae</taxon>
        <taxon>Eurotiales</taxon>
        <taxon>Aspergillaceae</taxon>
        <taxon>Aspergillus</taxon>
        <taxon>Aspergillus subgen. Circumdati</taxon>
    </lineage>
</organism>
<evidence type="ECO:0000313" key="2">
    <source>
        <dbReference type="EMBL" id="KAE8149735.1"/>
    </source>
</evidence>
<keyword evidence="1" id="KW-0812">Transmembrane</keyword>
<accession>A0A5N6TTN3</accession>